<dbReference type="EMBL" id="FNDI01000042">
    <property type="protein sequence ID" value="SDJ30646.1"/>
    <property type="molecule type" value="Genomic_DNA"/>
</dbReference>
<keyword evidence="4" id="KW-1185">Reference proteome</keyword>
<protein>
    <submittedName>
        <fullName evidence="3">Transposase</fullName>
    </submittedName>
</protein>
<dbReference type="RefSeq" id="WP_091789795.1">
    <property type="nucleotide sequence ID" value="NZ_FNDI01000042.1"/>
</dbReference>
<evidence type="ECO:0000256" key="1">
    <source>
        <dbReference type="SAM" id="MobiDB-lite"/>
    </source>
</evidence>
<name>A0A7Z7BIA7_9BURK</name>
<organism evidence="3 4">
    <name type="scientific">Paraburkholderia steynii</name>
    <dbReference type="NCBI Taxonomy" id="1245441"/>
    <lineage>
        <taxon>Bacteria</taxon>
        <taxon>Pseudomonadati</taxon>
        <taxon>Pseudomonadota</taxon>
        <taxon>Betaproteobacteria</taxon>
        <taxon>Burkholderiales</taxon>
        <taxon>Burkholderiaceae</taxon>
        <taxon>Paraburkholderia</taxon>
    </lineage>
</organism>
<proteinExistence type="predicted"/>
<dbReference type="InterPro" id="IPR025959">
    <property type="entry name" value="Winged_HTH_dom"/>
</dbReference>
<comment type="caution">
    <text evidence="3">The sequence shown here is derived from an EMBL/GenBank/DDBJ whole genome shotgun (WGS) entry which is preliminary data.</text>
</comment>
<gene>
    <name evidence="3" type="ORF">SAMN04487926_14219</name>
</gene>
<evidence type="ECO:0000313" key="4">
    <source>
        <dbReference type="Proteomes" id="UP000198900"/>
    </source>
</evidence>
<reference evidence="3" key="1">
    <citation type="submission" date="2016-10" db="EMBL/GenBank/DDBJ databases">
        <authorList>
            <person name="Varghese N."/>
            <person name="Submissions S."/>
        </authorList>
    </citation>
    <scope>NUCLEOTIDE SEQUENCE [LARGE SCALE GENOMIC DNA]</scope>
    <source>
        <strain evidence="3">YR281</strain>
    </source>
</reference>
<dbReference type="Pfam" id="PF13384">
    <property type="entry name" value="HTH_23"/>
    <property type="match status" value="1"/>
</dbReference>
<dbReference type="Proteomes" id="UP000198900">
    <property type="component" value="Unassembled WGS sequence"/>
</dbReference>
<dbReference type="AlphaFoldDB" id="A0A7Z7BIA7"/>
<evidence type="ECO:0000313" key="3">
    <source>
        <dbReference type="EMBL" id="SDJ30646.1"/>
    </source>
</evidence>
<accession>A0A7Z7BIA7</accession>
<evidence type="ECO:0000259" key="2">
    <source>
        <dbReference type="Pfam" id="PF13592"/>
    </source>
</evidence>
<feature type="region of interest" description="Disordered" evidence="1">
    <location>
        <begin position="204"/>
        <end position="225"/>
    </location>
</feature>
<dbReference type="Pfam" id="PF13592">
    <property type="entry name" value="HTH_33"/>
    <property type="match status" value="1"/>
</dbReference>
<dbReference type="InterPro" id="IPR009057">
    <property type="entry name" value="Homeodomain-like_sf"/>
</dbReference>
<feature type="domain" description="Winged helix-turn helix" evidence="2">
    <location>
        <begin position="165"/>
        <end position="205"/>
    </location>
</feature>
<dbReference type="SUPFAM" id="SSF46689">
    <property type="entry name" value="Homeodomain-like"/>
    <property type="match status" value="1"/>
</dbReference>
<sequence length="225" mass="25008">MPTRELPTISLRIKAGEMLTDGHDVAHVARALDLSENTVRKYRAIVEREGIAGLRMLPLGGRRSALDGKARAKLTEALARRPRDYAVDCERWTIGAVGQLIQREFGLSFSRVYVRQLIIDLGFGDRLRTINLSNVPGKPPKLEAEGFVWLLAVLKQSPRVCGIDAERWTNARLRLAVEARYGVSYSHSHMWKIISEHGLSSLVSRGRKSPTDRANAATVGNATEL</sequence>